<dbReference type="RefSeq" id="WP_085099092.1">
    <property type="nucleotide sequence ID" value="NZ_FWZU01000001.1"/>
</dbReference>
<gene>
    <name evidence="1" type="ORF">SAMN06295933_0975</name>
</gene>
<organism evidence="1 2">
    <name type="scientific">Desulfovibrio gilichinskyi</name>
    <dbReference type="NCBI Taxonomy" id="1519643"/>
    <lineage>
        <taxon>Bacteria</taxon>
        <taxon>Pseudomonadati</taxon>
        <taxon>Thermodesulfobacteriota</taxon>
        <taxon>Desulfovibrionia</taxon>
        <taxon>Desulfovibrionales</taxon>
        <taxon>Desulfovibrionaceae</taxon>
        <taxon>Desulfovibrio</taxon>
    </lineage>
</organism>
<accession>A0A1X7CJU5</accession>
<dbReference type="STRING" id="1519643.SAMN06295933_0975"/>
<dbReference type="Proteomes" id="UP000192906">
    <property type="component" value="Unassembled WGS sequence"/>
</dbReference>
<reference evidence="2" key="1">
    <citation type="submission" date="2017-04" db="EMBL/GenBank/DDBJ databases">
        <authorList>
            <person name="Varghese N."/>
            <person name="Submissions S."/>
        </authorList>
    </citation>
    <scope>NUCLEOTIDE SEQUENCE [LARGE SCALE GENOMIC DNA]</scope>
    <source>
        <strain evidence="2">K3S</strain>
    </source>
</reference>
<keyword evidence="2" id="KW-1185">Reference proteome</keyword>
<evidence type="ECO:0000313" key="1">
    <source>
        <dbReference type="EMBL" id="SME97759.1"/>
    </source>
</evidence>
<dbReference type="EMBL" id="FWZU01000001">
    <property type="protein sequence ID" value="SME97759.1"/>
    <property type="molecule type" value="Genomic_DNA"/>
</dbReference>
<sequence length="88" mass="9997">MDSNTKWRSVEILANDSSSFSADLRQMKKMHDQLQQSLGVWSNTQDTVSTMNSLKSYKEFIERTEGRLVDIIIEGASVPYDLPAEKKA</sequence>
<proteinExistence type="predicted"/>
<protein>
    <submittedName>
        <fullName evidence="1">Uncharacterized protein</fullName>
    </submittedName>
</protein>
<evidence type="ECO:0000313" key="2">
    <source>
        <dbReference type="Proteomes" id="UP000192906"/>
    </source>
</evidence>
<dbReference type="AlphaFoldDB" id="A0A1X7CJU5"/>
<name>A0A1X7CJU5_9BACT</name>
<dbReference type="OrthoDB" id="5458948at2"/>